<protein>
    <submittedName>
        <fullName evidence="2">Uncharacterized protein</fullName>
    </submittedName>
</protein>
<evidence type="ECO:0000313" key="3">
    <source>
        <dbReference type="Proteomes" id="UP000271889"/>
    </source>
</evidence>
<gene>
    <name evidence="2" type="ORF">CGOC_LOCUS5144</name>
</gene>
<dbReference type="Proteomes" id="UP000271889">
    <property type="component" value="Unassembled WGS sequence"/>
</dbReference>
<dbReference type="AlphaFoldDB" id="A0A3P6T4X9"/>
<reference evidence="2 3" key="1">
    <citation type="submission" date="2018-11" db="EMBL/GenBank/DDBJ databases">
        <authorList>
            <consortium name="Pathogen Informatics"/>
        </authorList>
    </citation>
    <scope>NUCLEOTIDE SEQUENCE [LARGE SCALE GENOMIC DNA]</scope>
</reference>
<organism evidence="2 3">
    <name type="scientific">Cylicostephanus goldi</name>
    <name type="common">Nematode worm</name>
    <dbReference type="NCBI Taxonomy" id="71465"/>
    <lineage>
        <taxon>Eukaryota</taxon>
        <taxon>Metazoa</taxon>
        <taxon>Ecdysozoa</taxon>
        <taxon>Nematoda</taxon>
        <taxon>Chromadorea</taxon>
        <taxon>Rhabditida</taxon>
        <taxon>Rhabditina</taxon>
        <taxon>Rhabditomorpha</taxon>
        <taxon>Strongyloidea</taxon>
        <taxon>Strongylidae</taxon>
        <taxon>Cylicostephanus</taxon>
    </lineage>
</organism>
<accession>A0A3P6T4X9</accession>
<evidence type="ECO:0000313" key="2">
    <source>
        <dbReference type="EMBL" id="VDK60868.1"/>
    </source>
</evidence>
<keyword evidence="3" id="KW-1185">Reference proteome</keyword>
<name>A0A3P6T4X9_CYLGO</name>
<evidence type="ECO:0000256" key="1">
    <source>
        <dbReference type="SAM" id="MobiDB-lite"/>
    </source>
</evidence>
<feature type="region of interest" description="Disordered" evidence="1">
    <location>
        <begin position="62"/>
        <end position="99"/>
    </location>
</feature>
<dbReference type="OrthoDB" id="5876065at2759"/>
<dbReference type="EMBL" id="UYRV01015240">
    <property type="protein sequence ID" value="VDK60868.1"/>
    <property type="molecule type" value="Genomic_DNA"/>
</dbReference>
<proteinExistence type="predicted"/>
<sequence length="127" mass="13931">MNFQTTDDITLILLNNSLSGNEKVQSFTNTVAALPREHRRALEEVFDQRAPQMQITPVAAKVESHHESVGFGHGGPEQTTMETLPSTPPPFPIEKETETIPGTEIGTFSSIVDYSRLLLKPSTIGVL</sequence>